<evidence type="ECO:0000256" key="2">
    <source>
        <dbReference type="ARBA" id="ARBA00022737"/>
    </source>
</evidence>
<evidence type="ECO:0000256" key="5">
    <source>
        <dbReference type="PROSITE-ProRule" id="PRU00723"/>
    </source>
</evidence>
<evidence type="ECO:0000256" key="1">
    <source>
        <dbReference type="ARBA" id="ARBA00022723"/>
    </source>
</evidence>
<feature type="zinc finger region" description="C3H1-type" evidence="5">
    <location>
        <begin position="143"/>
        <end position="170"/>
    </location>
</feature>
<dbReference type="PANTHER" id="PTHR13119">
    <property type="entry name" value="ZINC FINGER CCCH DOMAIN-CONTAINING PROTEI"/>
    <property type="match status" value="1"/>
</dbReference>
<dbReference type="Pfam" id="PF00642">
    <property type="entry name" value="zf-CCCH"/>
    <property type="match status" value="2"/>
</dbReference>
<keyword evidence="2" id="KW-0677">Repeat</keyword>
<feature type="domain" description="C3H1-type" evidence="6">
    <location>
        <begin position="143"/>
        <end position="170"/>
    </location>
</feature>
<protein>
    <recommendedName>
        <fullName evidence="6">C3H1-type domain-containing protein</fullName>
    </recommendedName>
</protein>
<feature type="zinc finger region" description="C3H1-type" evidence="5">
    <location>
        <begin position="107"/>
        <end position="134"/>
    </location>
</feature>
<dbReference type="SUPFAM" id="SSF90229">
    <property type="entry name" value="CCCH zinc finger"/>
    <property type="match status" value="2"/>
</dbReference>
<dbReference type="Gene3D" id="3.30.1370.210">
    <property type="match status" value="1"/>
</dbReference>
<organism evidence="7 8">
    <name type="scientific">Prorocentrum cordatum</name>
    <dbReference type="NCBI Taxonomy" id="2364126"/>
    <lineage>
        <taxon>Eukaryota</taxon>
        <taxon>Sar</taxon>
        <taxon>Alveolata</taxon>
        <taxon>Dinophyceae</taxon>
        <taxon>Prorocentrales</taxon>
        <taxon>Prorocentraceae</taxon>
        <taxon>Prorocentrum</taxon>
    </lineage>
</organism>
<accession>A0ABN9RGJ8</accession>
<sequence length="197" mass="21173">MAEEAAQMNAAAAAFCASPLAEPFQVAAVAEASMQAAQRASWAAQSVESFGLEHGERLASEGGDVGWLATLRQVTRQASEAAEQSAQNCKSLAAGVREQCLDALKARKSKVPCKNHLAGRCSKGAACEFSHDAQDMQPRPLMLKSMKQCIFFAKGSCVRGPACPFSHGEEESAEIERYVESLRKEKKQTSGTSTFRR</sequence>
<evidence type="ECO:0000256" key="3">
    <source>
        <dbReference type="ARBA" id="ARBA00022771"/>
    </source>
</evidence>
<keyword evidence="4 5" id="KW-0862">Zinc</keyword>
<keyword evidence="1 5" id="KW-0479">Metal-binding</keyword>
<dbReference type="InterPro" id="IPR000571">
    <property type="entry name" value="Znf_CCCH"/>
</dbReference>
<name>A0ABN9RGJ8_9DINO</name>
<evidence type="ECO:0000256" key="4">
    <source>
        <dbReference type="ARBA" id="ARBA00022833"/>
    </source>
</evidence>
<gene>
    <name evidence="7" type="ORF">PCOR1329_LOCUS20528</name>
</gene>
<keyword evidence="3 5" id="KW-0863">Zinc-finger</keyword>
<comment type="caution">
    <text evidence="7">The sequence shown here is derived from an EMBL/GenBank/DDBJ whole genome shotgun (WGS) entry which is preliminary data.</text>
</comment>
<dbReference type="SMART" id="SM00356">
    <property type="entry name" value="ZnF_C3H1"/>
    <property type="match status" value="2"/>
</dbReference>
<proteinExistence type="predicted"/>
<dbReference type="PROSITE" id="PS50103">
    <property type="entry name" value="ZF_C3H1"/>
    <property type="match status" value="2"/>
</dbReference>
<dbReference type="EMBL" id="CAUYUJ010006668">
    <property type="protein sequence ID" value="CAK0818178.1"/>
    <property type="molecule type" value="Genomic_DNA"/>
</dbReference>
<dbReference type="InterPro" id="IPR036855">
    <property type="entry name" value="Znf_CCCH_sf"/>
</dbReference>
<dbReference type="Gene3D" id="1.20.120.1350">
    <property type="entry name" value="Pneumovirus matrix protein 2 (M2), zinc-binding domain"/>
    <property type="match status" value="1"/>
</dbReference>
<dbReference type="InterPro" id="IPR045124">
    <property type="entry name" value="Su(sable)-like"/>
</dbReference>
<dbReference type="Proteomes" id="UP001189429">
    <property type="component" value="Unassembled WGS sequence"/>
</dbReference>
<evidence type="ECO:0000313" key="8">
    <source>
        <dbReference type="Proteomes" id="UP001189429"/>
    </source>
</evidence>
<dbReference type="PANTHER" id="PTHR13119:SF12">
    <property type="entry name" value="PROTEIN SUPPRESSOR OF SABLE"/>
    <property type="match status" value="1"/>
</dbReference>
<reference evidence="7" key="1">
    <citation type="submission" date="2023-10" db="EMBL/GenBank/DDBJ databases">
        <authorList>
            <person name="Chen Y."/>
            <person name="Shah S."/>
            <person name="Dougan E. K."/>
            <person name="Thang M."/>
            <person name="Chan C."/>
        </authorList>
    </citation>
    <scope>NUCLEOTIDE SEQUENCE [LARGE SCALE GENOMIC DNA]</scope>
</reference>
<feature type="domain" description="C3H1-type" evidence="6">
    <location>
        <begin position="107"/>
        <end position="134"/>
    </location>
</feature>
<evidence type="ECO:0000259" key="6">
    <source>
        <dbReference type="PROSITE" id="PS50103"/>
    </source>
</evidence>
<keyword evidence="8" id="KW-1185">Reference proteome</keyword>
<evidence type="ECO:0000313" key="7">
    <source>
        <dbReference type="EMBL" id="CAK0818178.1"/>
    </source>
</evidence>